<evidence type="ECO:0000313" key="5">
    <source>
        <dbReference type="Proteomes" id="UP000034581"/>
    </source>
</evidence>
<comment type="subcellular location">
    <subcellularLocation>
        <location evidence="3">Cytoplasm</location>
    </subcellularLocation>
    <text evidence="3">The tmRNA-SmpB complex associates with stalled 70S ribosomes.</text>
</comment>
<name>A0A0G0BJ68_UNCC3</name>
<dbReference type="HAMAP" id="MF_00023">
    <property type="entry name" value="SmpB"/>
    <property type="match status" value="1"/>
</dbReference>
<dbReference type="InterPro" id="IPR000037">
    <property type="entry name" value="SsrA-bd_prot"/>
</dbReference>
<dbReference type="InterPro" id="IPR023620">
    <property type="entry name" value="SmpB"/>
</dbReference>
<dbReference type="NCBIfam" id="TIGR00086">
    <property type="entry name" value="smpB"/>
    <property type="match status" value="1"/>
</dbReference>
<dbReference type="PATRIC" id="fig|1618350.3.peg.762"/>
<accession>A0A0G0BJ68</accession>
<dbReference type="GO" id="GO:0005829">
    <property type="term" value="C:cytosol"/>
    <property type="evidence" value="ECO:0007669"/>
    <property type="project" value="TreeGrafter"/>
</dbReference>
<reference evidence="4 5" key="1">
    <citation type="journal article" date="2015" name="Nature">
        <title>rRNA introns, odd ribosomes, and small enigmatic genomes across a large radiation of phyla.</title>
        <authorList>
            <person name="Brown C.T."/>
            <person name="Hug L.A."/>
            <person name="Thomas B.C."/>
            <person name="Sharon I."/>
            <person name="Castelle C.J."/>
            <person name="Singh A."/>
            <person name="Wilkins M.J."/>
            <person name="Williams K.H."/>
            <person name="Banfield J.F."/>
        </authorList>
    </citation>
    <scope>NUCLEOTIDE SEQUENCE [LARGE SCALE GENOMIC DNA]</scope>
</reference>
<keyword evidence="2 3" id="KW-0694">RNA-binding</keyword>
<evidence type="ECO:0000256" key="3">
    <source>
        <dbReference type="HAMAP-Rule" id="MF_00023"/>
    </source>
</evidence>
<evidence type="ECO:0000256" key="1">
    <source>
        <dbReference type="ARBA" id="ARBA00022490"/>
    </source>
</evidence>
<sequence length="149" mass="17079">MSQIFKVNKRASFDYAILETFTAGIALLGWEVKSVKKGNVSLKEGFVRIRNGEAILLNVHISSYQKPMAEEETTRTRKLLLQKREIDYLQKKLQAGLTIVPLKIFAKKGLIKLEIGLAQGRKKYDKREVLKKKAIEHDIAVALKERNRE</sequence>
<evidence type="ECO:0000256" key="2">
    <source>
        <dbReference type="ARBA" id="ARBA00022884"/>
    </source>
</evidence>
<dbReference type="GO" id="GO:0003723">
    <property type="term" value="F:RNA binding"/>
    <property type="evidence" value="ECO:0007669"/>
    <property type="project" value="UniProtKB-UniRule"/>
</dbReference>
<dbReference type="Gene3D" id="2.40.280.10">
    <property type="match status" value="1"/>
</dbReference>
<organism evidence="4 5">
    <name type="scientific">candidate division CPR3 bacterium GW2011_GWF2_35_18</name>
    <dbReference type="NCBI Taxonomy" id="1618350"/>
    <lineage>
        <taxon>Bacteria</taxon>
        <taxon>Bacteria division CPR3</taxon>
    </lineage>
</organism>
<dbReference type="Proteomes" id="UP000034581">
    <property type="component" value="Unassembled WGS sequence"/>
</dbReference>
<comment type="similarity">
    <text evidence="3">Belongs to the SmpB family.</text>
</comment>
<dbReference type="STRING" id="1618350.UR67_C0005G0028"/>
<comment type="function">
    <text evidence="3">Required for rescue of stalled ribosomes mediated by trans-translation. Binds to transfer-messenger RNA (tmRNA), required for stable association of tmRNA with ribosomes. tmRNA and SmpB together mimic tRNA shape, replacing the anticodon stem-loop with SmpB. tmRNA is encoded by the ssrA gene; the 2 termini fold to resemble tRNA(Ala) and it encodes a 'tag peptide', a short internal open reading frame. During trans-translation Ala-aminoacylated tmRNA acts like a tRNA, entering the A-site of stalled ribosomes, displacing the stalled mRNA. The ribosome then switches to translate the ORF on the tmRNA; the nascent peptide is terminated with the 'tag peptide' encoded by the tmRNA and targeted for degradation. The ribosome is freed to recommence translation, which seems to be the essential function of trans-translation.</text>
</comment>
<proteinExistence type="inferred from homology"/>
<dbReference type="CDD" id="cd09294">
    <property type="entry name" value="SmpB"/>
    <property type="match status" value="1"/>
</dbReference>
<dbReference type="AlphaFoldDB" id="A0A0G0BJ68"/>
<dbReference type="SUPFAM" id="SSF74982">
    <property type="entry name" value="Small protein B (SmpB)"/>
    <property type="match status" value="1"/>
</dbReference>
<protein>
    <recommendedName>
        <fullName evidence="3">SsrA-binding protein</fullName>
    </recommendedName>
    <alternativeName>
        <fullName evidence="3">Small protein B</fullName>
    </alternativeName>
</protein>
<dbReference type="GO" id="GO:0070930">
    <property type="term" value="P:trans-translation-dependent protein tagging"/>
    <property type="evidence" value="ECO:0007669"/>
    <property type="project" value="TreeGrafter"/>
</dbReference>
<comment type="caution">
    <text evidence="4">The sequence shown here is derived from an EMBL/GenBank/DDBJ whole genome shotgun (WGS) entry which is preliminary data.</text>
</comment>
<evidence type="ECO:0000313" key="4">
    <source>
        <dbReference type="EMBL" id="KKP69539.1"/>
    </source>
</evidence>
<dbReference type="PANTHER" id="PTHR30308">
    <property type="entry name" value="TMRNA-BINDING COMPONENT OF TRANS-TRANSLATION TAGGING COMPLEX"/>
    <property type="match status" value="1"/>
</dbReference>
<gene>
    <name evidence="3" type="primary">smpB</name>
    <name evidence="4" type="ORF">UR67_C0005G0028</name>
</gene>
<dbReference type="Pfam" id="PF01668">
    <property type="entry name" value="SmpB"/>
    <property type="match status" value="1"/>
</dbReference>
<keyword evidence="1 3" id="KW-0963">Cytoplasm</keyword>
<dbReference type="GO" id="GO:0070929">
    <property type="term" value="P:trans-translation"/>
    <property type="evidence" value="ECO:0007669"/>
    <property type="project" value="UniProtKB-UniRule"/>
</dbReference>
<dbReference type="EMBL" id="LBQB01000005">
    <property type="protein sequence ID" value="KKP69539.1"/>
    <property type="molecule type" value="Genomic_DNA"/>
</dbReference>
<dbReference type="InterPro" id="IPR020081">
    <property type="entry name" value="SsrA-bd_prot_CS"/>
</dbReference>
<dbReference type="NCBIfam" id="NF003843">
    <property type="entry name" value="PRK05422.1"/>
    <property type="match status" value="1"/>
</dbReference>
<dbReference type="PANTHER" id="PTHR30308:SF2">
    <property type="entry name" value="SSRA-BINDING PROTEIN"/>
    <property type="match status" value="1"/>
</dbReference>
<dbReference type="PROSITE" id="PS01317">
    <property type="entry name" value="SSRP"/>
    <property type="match status" value="1"/>
</dbReference>